<organism evidence="3 4">
    <name type="scientific">Aphanizomenon flos-aquae WA102</name>
    <dbReference type="NCBI Taxonomy" id="1710896"/>
    <lineage>
        <taxon>Bacteria</taxon>
        <taxon>Bacillati</taxon>
        <taxon>Cyanobacteriota</taxon>
        <taxon>Cyanophyceae</taxon>
        <taxon>Nostocales</taxon>
        <taxon>Aphanizomenonaceae</taxon>
        <taxon>Aphanizomenon</taxon>
    </lineage>
</organism>
<dbReference type="SUPFAM" id="SSF48452">
    <property type="entry name" value="TPR-like"/>
    <property type="match status" value="2"/>
</dbReference>
<comment type="caution">
    <text evidence="3">The sequence shown here is derived from an EMBL/GenBank/DDBJ whole genome shotgun (WGS) entry which is preliminary data.</text>
</comment>
<reference evidence="3 4" key="1">
    <citation type="submission" date="2015-09" db="EMBL/GenBank/DDBJ databases">
        <title>Aphanizomenon flos-aquae WA102.</title>
        <authorList>
            <person name="Driscoll C."/>
        </authorList>
    </citation>
    <scope>NUCLEOTIDE SEQUENCE [LARGE SCALE GENOMIC DNA]</scope>
    <source>
        <strain evidence="3">WA102</strain>
    </source>
</reference>
<dbReference type="Pfam" id="PF12770">
    <property type="entry name" value="CHAT"/>
    <property type="match status" value="1"/>
</dbReference>
<dbReference type="InterPro" id="IPR011990">
    <property type="entry name" value="TPR-like_helical_dom_sf"/>
</dbReference>
<dbReference type="InterPro" id="IPR019734">
    <property type="entry name" value="TPR_rpt"/>
</dbReference>
<evidence type="ECO:0000256" key="1">
    <source>
        <dbReference type="PROSITE-ProRule" id="PRU00339"/>
    </source>
</evidence>
<proteinExistence type="predicted"/>
<dbReference type="Pfam" id="PF13181">
    <property type="entry name" value="TPR_8"/>
    <property type="match status" value="1"/>
</dbReference>
<dbReference type="PROSITE" id="PS50005">
    <property type="entry name" value="TPR"/>
    <property type="match status" value="1"/>
</dbReference>
<feature type="domain" description="CHAT" evidence="2">
    <location>
        <begin position="608"/>
        <end position="893"/>
    </location>
</feature>
<gene>
    <name evidence="3" type="ORF">AN484_10645</name>
</gene>
<protein>
    <recommendedName>
        <fullName evidence="2">CHAT domain-containing protein</fullName>
    </recommendedName>
</protein>
<evidence type="ECO:0000313" key="3">
    <source>
        <dbReference type="EMBL" id="OBQ43760.1"/>
    </source>
</evidence>
<keyword evidence="1" id="KW-0802">TPR repeat</keyword>
<dbReference type="SMART" id="SM00028">
    <property type="entry name" value="TPR"/>
    <property type="match status" value="4"/>
</dbReference>
<dbReference type="PANTHER" id="PTHR10098">
    <property type="entry name" value="RAPSYN-RELATED"/>
    <property type="match status" value="1"/>
</dbReference>
<dbReference type="PATRIC" id="fig|1710896.3.peg.216"/>
<dbReference type="PANTHER" id="PTHR10098:SF112">
    <property type="entry name" value="SLR0380 PROTEIN"/>
    <property type="match status" value="1"/>
</dbReference>
<evidence type="ECO:0000313" key="4">
    <source>
        <dbReference type="Proteomes" id="UP000092093"/>
    </source>
</evidence>
<dbReference type="Gene3D" id="1.25.40.10">
    <property type="entry name" value="Tetratricopeptide repeat domain"/>
    <property type="match status" value="2"/>
</dbReference>
<dbReference type="PROSITE" id="PS50293">
    <property type="entry name" value="TPR_REGION"/>
    <property type="match status" value="1"/>
</dbReference>
<evidence type="ECO:0000259" key="2">
    <source>
        <dbReference type="Pfam" id="PF12770"/>
    </source>
</evidence>
<accession>A0A1B7X386</accession>
<dbReference type="InterPro" id="IPR024983">
    <property type="entry name" value="CHAT_dom"/>
</dbReference>
<feature type="repeat" description="TPR" evidence="1">
    <location>
        <begin position="161"/>
        <end position="194"/>
    </location>
</feature>
<dbReference type="EMBL" id="LJOW01000043">
    <property type="protein sequence ID" value="OBQ43760.1"/>
    <property type="molecule type" value="Genomic_DNA"/>
</dbReference>
<name>A0A1B7X386_APHFL</name>
<sequence length="895" mass="99845">MTLVISLLFGQVVYAQTPNVTALVDQGIKDYNTGNFLNAIKSWQEALKQDKNNTSVTAVVNENLARAYQQIGENKAAIVSLSAAIRDYDAVKNIQQVGRMKSELAQVYSNLGQPRKAIALLCGQLLDKSKISPNQPSQEIKCTPESAEQIATKYNDKRGQVAALGILGEAYRSLGNYDQAIKYLDTAKQVSPEDNFLVLNSLGNAYKSRGQLRDLQADSADKAGLSSKKEEFFKKSQEDYRKAHQYFQNSIKFARNQKQSLAEMRGLLNLIQLASQTNKYEIIDDQEFNKNLKYALVVLENLPDSATKVYGAIDLAYLQRDAKGTSPFTSCPNQLVLSGNNESLNLLENAVLRSEKLPDNRLISYANGALGHYWECRSDNEKALKYTQAAIIAADNKMSAKDSLYLWEWQAGRILDQQSRKEEAMPAASEAIASYQRAFDILEDIRSDILTSERNVQFDFRDVVQPMYRTLAQSRLDLLGVGAITDEQRAKELSKVVNTIDALKLAELQNYFGNDCILSALNPKQVGEILKDNSVAFQNTAFLSSIILKDKTGILLQLPNQITKFKWIEDPNQEGDKIVSRNGLERKITEFRTGLIKGEEEVNYNTTTAAQLYDWIIRPFAEDIKPDKIKTLVFIQDEFLRSVPMAALYDSQQQKYLVETYAVATTPSLRLTTPKIRDRSTQKALILGLTEKATIDGKTFDALVAVPDEVSAVKRLFPNSIPLVDQDFVPENFQQTLEKTTYPIVHIASHAQFGIIPEDTFIVTGKNQKLTISQLENSLRNLNSKSDSVELLTLSACETAVGDDRSTLGLAGVALQVGVKSAIASLWGVNDQSTSELVQIFYTNYRNTGMSIAQALQKAQIRMINAKKLPPSEGINPMYDNPAFWSPMIVIGNWL</sequence>
<dbReference type="AlphaFoldDB" id="A0A1B7X386"/>
<dbReference type="Proteomes" id="UP000092093">
    <property type="component" value="Unassembled WGS sequence"/>
</dbReference>